<name>K3WEN8_GLOUD</name>
<dbReference type="PROSITE" id="PS50231">
    <property type="entry name" value="RICIN_B_LECTIN"/>
    <property type="match status" value="3"/>
</dbReference>
<dbReference type="Gene3D" id="2.80.10.50">
    <property type="match status" value="3"/>
</dbReference>
<dbReference type="CDD" id="cd23415">
    <property type="entry name" value="beta-trefoil_Ricin_AH"/>
    <property type="match status" value="1"/>
</dbReference>
<feature type="domain" description="Ricin B lectin" evidence="3">
    <location>
        <begin position="218"/>
        <end position="348"/>
    </location>
</feature>
<evidence type="ECO:0000313" key="4">
    <source>
        <dbReference type="EnsemblProtists" id="PYU1_T003429"/>
    </source>
</evidence>
<dbReference type="Gene3D" id="1.20.120.20">
    <property type="entry name" value="Apolipoprotein"/>
    <property type="match status" value="2"/>
</dbReference>
<protein>
    <recommendedName>
        <fullName evidence="3">Ricin B lectin domain-containing protein</fullName>
    </recommendedName>
</protein>
<dbReference type="SUPFAM" id="SSF50370">
    <property type="entry name" value="Ricin B-like lectins"/>
    <property type="match status" value="3"/>
</dbReference>
<evidence type="ECO:0000256" key="1">
    <source>
        <dbReference type="ARBA" id="ARBA00022734"/>
    </source>
</evidence>
<dbReference type="GO" id="GO:0030246">
    <property type="term" value="F:carbohydrate binding"/>
    <property type="evidence" value="ECO:0007669"/>
    <property type="project" value="UniProtKB-KW"/>
</dbReference>
<dbReference type="GO" id="GO:0004653">
    <property type="term" value="F:polypeptide N-acetylgalactosaminyltransferase activity"/>
    <property type="evidence" value="ECO:0007669"/>
    <property type="project" value="TreeGrafter"/>
</dbReference>
<keyword evidence="5" id="KW-1185">Reference proteome</keyword>
<dbReference type="GO" id="GO:0005794">
    <property type="term" value="C:Golgi apparatus"/>
    <property type="evidence" value="ECO:0007669"/>
    <property type="project" value="TreeGrafter"/>
</dbReference>
<reference evidence="5" key="1">
    <citation type="journal article" date="2010" name="Genome Biol.">
        <title>Genome sequence of the necrotrophic plant pathogen Pythium ultimum reveals original pathogenicity mechanisms and effector repertoire.</title>
        <authorList>
            <person name="Levesque C.A."/>
            <person name="Brouwer H."/>
            <person name="Cano L."/>
            <person name="Hamilton J.P."/>
            <person name="Holt C."/>
            <person name="Huitema E."/>
            <person name="Raffaele S."/>
            <person name="Robideau G.P."/>
            <person name="Thines M."/>
            <person name="Win J."/>
            <person name="Zerillo M.M."/>
            <person name="Beakes G.W."/>
            <person name="Boore J.L."/>
            <person name="Busam D."/>
            <person name="Dumas B."/>
            <person name="Ferriera S."/>
            <person name="Fuerstenberg S.I."/>
            <person name="Gachon C.M."/>
            <person name="Gaulin E."/>
            <person name="Govers F."/>
            <person name="Grenville-Briggs L."/>
            <person name="Horner N."/>
            <person name="Hostetler J."/>
            <person name="Jiang R.H."/>
            <person name="Johnson J."/>
            <person name="Krajaejun T."/>
            <person name="Lin H."/>
            <person name="Meijer H.J."/>
            <person name="Moore B."/>
            <person name="Morris P."/>
            <person name="Phuntmart V."/>
            <person name="Puiu D."/>
            <person name="Shetty J."/>
            <person name="Stajich J.E."/>
            <person name="Tripathy S."/>
            <person name="Wawra S."/>
            <person name="van West P."/>
            <person name="Whitty B.R."/>
            <person name="Coutinho P.M."/>
            <person name="Henrissat B."/>
            <person name="Martin F."/>
            <person name="Thomas P.D."/>
            <person name="Tyler B.M."/>
            <person name="De Vries R.P."/>
            <person name="Kamoun S."/>
            <person name="Yandell M."/>
            <person name="Tisserat N."/>
            <person name="Buell C.R."/>
        </authorList>
    </citation>
    <scope>NUCLEOTIDE SEQUENCE</scope>
    <source>
        <strain evidence="5">DAOM:BR144</strain>
    </source>
</reference>
<dbReference type="PANTHER" id="PTHR11675">
    <property type="entry name" value="N-ACETYLGALACTOSAMINYLTRANSFERASE"/>
    <property type="match status" value="1"/>
</dbReference>
<dbReference type="InParanoid" id="K3WEN8"/>
<dbReference type="SMART" id="SM00458">
    <property type="entry name" value="RICIN"/>
    <property type="match status" value="2"/>
</dbReference>
<dbReference type="Proteomes" id="UP000019132">
    <property type="component" value="Unassembled WGS sequence"/>
</dbReference>
<dbReference type="InterPro" id="IPR035992">
    <property type="entry name" value="Ricin_B-like_lectins"/>
</dbReference>
<dbReference type="eggNOG" id="ENOG502SIJ4">
    <property type="taxonomic scope" value="Eukaryota"/>
</dbReference>
<dbReference type="HOGENOM" id="CLU_237988_0_0_1"/>
<organism evidence="4 5">
    <name type="scientific">Globisporangium ultimum (strain ATCC 200006 / CBS 805.95 / DAOM BR144)</name>
    <name type="common">Pythium ultimum</name>
    <dbReference type="NCBI Taxonomy" id="431595"/>
    <lineage>
        <taxon>Eukaryota</taxon>
        <taxon>Sar</taxon>
        <taxon>Stramenopiles</taxon>
        <taxon>Oomycota</taxon>
        <taxon>Peronosporomycetes</taxon>
        <taxon>Pythiales</taxon>
        <taxon>Pythiaceae</taxon>
        <taxon>Globisporangium</taxon>
    </lineage>
</organism>
<evidence type="ECO:0000256" key="2">
    <source>
        <dbReference type="ARBA" id="ARBA00023157"/>
    </source>
</evidence>
<dbReference type="Pfam" id="PF00652">
    <property type="entry name" value="Ricin_B_lectin"/>
    <property type="match status" value="3"/>
</dbReference>
<evidence type="ECO:0000313" key="5">
    <source>
        <dbReference type="Proteomes" id="UP000019132"/>
    </source>
</evidence>
<accession>K3WEN8</accession>
<dbReference type="EMBL" id="GL376603">
    <property type="status" value="NOT_ANNOTATED_CDS"/>
    <property type="molecule type" value="Genomic_DNA"/>
</dbReference>
<evidence type="ECO:0000259" key="3">
    <source>
        <dbReference type="SMART" id="SM00458"/>
    </source>
</evidence>
<keyword evidence="1" id="KW-0430">Lectin</keyword>
<dbReference type="SUPFAM" id="SSF58113">
    <property type="entry name" value="Apolipoprotein A-I"/>
    <property type="match status" value="2"/>
</dbReference>
<dbReference type="InterPro" id="IPR000772">
    <property type="entry name" value="Ricin_B_lectin"/>
</dbReference>
<dbReference type="VEuPathDB" id="FungiDB:PYU1_G003419"/>
<keyword evidence="2" id="KW-1015">Disulfide bond</keyword>
<dbReference type="EnsemblProtists" id="PYU1_T003429">
    <property type="protein sequence ID" value="PYU1_T003429"/>
    <property type="gene ID" value="PYU1_G003419"/>
</dbReference>
<feature type="domain" description="Ricin B lectin" evidence="3">
    <location>
        <begin position="4"/>
        <end position="166"/>
    </location>
</feature>
<dbReference type="PANTHER" id="PTHR11675:SF101">
    <property type="entry name" value="POLYPEPTIDE N-ACETYLGALACTOSAMINYLTRANSFERASE 5"/>
    <property type="match status" value="1"/>
</dbReference>
<reference evidence="4" key="3">
    <citation type="submission" date="2015-02" db="UniProtKB">
        <authorList>
            <consortium name="EnsemblProtists"/>
        </authorList>
    </citation>
    <scope>IDENTIFICATION</scope>
    <source>
        <strain evidence="4">DAOM BR144</strain>
    </source>
</reference>
<sequence>MDDRRTLRVSSATGQCLQFFDDNSVKAAPCAANSANQQWRVAYDGSIAATGYTKFGKCLTASSTVDGTATLQPCKPGTTSQVFRSSVLVTGTKDVVTANGVCLNYAGTGSSATTLSCHGNTNQLWSYTFEEEIRSDDNCLQYDEANLATVTMGKCSGESKQKWTLDAASGKVTPSAKPARCLDFTNYAPVLTACSAPVPKTQAFNVNALFGSRDRNLKRTMVQAPGVYTGNNCVTVNRATKDVHIAPCSKNVDMWWEITSTKAIKLAGEQCVDLSLSEAGRVTYSTCTGSSNQQWTWNSATGVVASVAQPDKCLTFSIVNVTAWESVKFSAQTCGSPAPRENQVLRPRDFTDILPPYSRTEAQASFCSQRKTRASDLSFLRDTLFWAKKDLKALVPATLAGREEYNYYESVVMESVSAVMSVDANWLTETEIVDKLGAIPNGIKALFDLSEMMCVVRERSAELKPKISDLFATSKPDNKRLLMTVNYLRVANLQLQLLALPADSVLLGFVSDHIAKSVDAALQGHLSDNDLIGLNQFVSSSDMSWFAGVVQPLCTAKPAAAICSATYFPGLIAARQDLLDELKTTTVSALKTNEIITIDVLTKAESFMDIFHKGLAAGSPVDKAVWQSFAQLTMFGAVKPVASYNQSDLLRTTTNTELMMVFSMWPHFSADEMSSTVWNPFFTALSDQFYAARRTLIGRMVFSSRVQTLEAYFDGRSSDMDALATQVLPRVCVRFPSFKACELIKFHSLTNARAELQRRISATGRWTSETEELAAAFAKTFGAGSTLDGDLWTAAAVRLLFNSTELRVYPAKELLTTATPDAFLALYAVFMHYSPSMASLLPYFTFLVNQVSTAHFNAINALVAARDIDGMAVYLDPQSNSTTSDLGVLGGTVLPAICNNPNNPEFSICKLQEFYYGLNQVLAFEKSRYAAVVSLEDVAEVDVRKQLDVIDAENKQFEIITAIQDSANQIGQKIDEESTKIQAVVAAESAAIRADIAASTQVLYDKMGEEGRALQAQIEDSTRILEDTIGDATDDLRREIAENTNLLYNKMDDDARALQRSIDENTQKLSTQIGAEAKATRQLVNDATSQLYNKIGEEGQAIRGKIDESTNKLYNKIGEESQAIRTKIDQSTDKLYNKIGEEGQLTRNKIDESTRTLTSVINTSTAKLEGKIAESTSTVVGTFKSGFTALADYYKSDAKVNSATILAQIQLSVTQSKKLQGDIQTLFQPFVESMKKAIELVQSAAGAQNTFLAAQAVIHAATIAIEAAKCFNPFALIFGGADPMAAAQAAEDLAATVGKMAVLHANEEELKRRAEELATSISQLTDIANKYLTMQKKLGNVEYYVKLLSKTDASLTPTESSKLTDMMISAYKQYDAPVSQMDIESIQGSCQALLDHMQNMVDSMDVGVGSETLTYLRKANDDAGSVFSTYLEILGQMSSSYEKLAQAARAAVNTQSANNLANVASNMGKRRLQAGSTFKPFYSMAYAGLSKLFMQYKIQQGAFQFCKFYEYKLGGTPPSMCGSTKFYTATDIQKMRAYQPPAFKALPAISLLPTQPTVSDDAISRPYLDLDRLLKGEKVTFKLPQADLAWLKQYSWIYRSDTAATLAGVYIQSMQIVLPFTSTSNDSSVFDMAVTVDISAAQRLNAQNEKMYVVPATKLKFSSAFNAPLCAVKITNPYHEAAKCVKSDGASNICVYDNGEVARTDILPSLFSLWQISMPSLSSPGRGYKLALPSTNRTSAPEFNVVALLNVVRITSAATSSKATESIGLTAESQCCAGDTYLAGTVCTACPQGTTGALNGYTCQRA</sequence>
<proteinExistence type="predicted"/>
<reference evidence="5" key="2">
    <citation type="submission" date="2010-04" db="EMBL/GenBank/DDBJ databases">
        <authorList>
            <person name="Buell R."/>
            <person name="Hamilton J."/>
            <person name="Hostetler J."/>
        </authorList>
    </citation>
    <scope>NUCLEOTIDE SEQUENCE [LARGE SCALE GENOMIC DNA]</scope>
    <source>
        <strain evidence="5">DAOM:BR144</strain>
    </source>
</reference>
<dbReference type="GO" id="GO:0006493">
    <property type="term" value="P:protein O-linked glycosylation"/>
    <property type="evidence" value="ECO:0007669"/>
    <property type="project" value="TreeGrafter"/>
</dbReference>